<proteinExistence type="predicted"/>
<evidence type="ECO:0000313" key="2">
    <source>
        <dbReference type="EMBL" id="CEG43877.1"/>
    </source>
</evidence>
<dbReference type="InterPro" id="IPR042450">
    <property type="entry name" value="EEF1E1"/>
</dbReference>
<dbReference type="GO" id="GO:0017101">
    <property type="term" value="C:aminoacyl-tRNA synthetase multienzyme complex"/>
    <property type="evidence" value="ECO:0007669"/>
    <property type="project" value="InterPro"/>
</dbReference>
<sequence>MSISLDQSADAEFVRFIARVCGVNLGSAGSGRLRVRLSKTIEIYEPSTISKYLARFADREDELLGQTPFERAQVAMWIAFARGIQRCSPSNASTFWQILEAFLIKKTYLAADRLTLADASVFYALHAAVSSYSPTQRDQFANLVRWFDQVQHTAGVQGFRNFDVIDLPPNRIAFTS</sequence>
<protein>
    <submittedName>
        <fullName evidence="2">Glutathione S-transferase</fullName>
    </submittedName>
</protein>
<dbReference type="Pfam" id="PF21972">
    <property type="entry name" value="Arc1p_N_like"/>
    <property type="match status" value="1"/>
</dbReference>
<name>A0A0P1AR89_PLAHL</name>
<reference evidence="3" key="1">
    <citation type="submission" date="2014-09" db="EMBL/GenBank/DDBJ databases">
        <authorList>
            <person name="Sharma Rahul"/>
            <person name="Thines Marco"/>
        </authorList>
    </citation>
    <scope>NUCLEOTIDE SEQUENCE [LARGE SCALE GENOMIC DNA]</scope>
</reference>
<dbReference type="SUPFAM" id="SSF47616">
    <property type="entry name" value="GST C-terminal domain-like"/>
    <property type="match status" value="1"/>
</dbReference>
<dbReference type="InterPro" id="IPR053836">
    <property type="entry name" value="Arc1-like_N"/>
</dbReference>
<keyword evidence="3" id="KW-1185">Reference proteome</keyword>
<dbReference type="STRING" id="4781.A0A0P1AR89"/>
<dbReference type="InterPro" id="IPR010987">
    <property type="entry name" value="Glutathione-S-Trfase_C-like"/>
</dbReference>
<organism evidence="2 3">
    <name type="scientific">Plasmopara halstedii</name>
    <name type="common">Downy mildew of sunflower</name>
    <dbReference type="NCBI Taxonomy" id="4781"/>
    <lineage>
        <taxon>Eukaryota</taxon>
        <taxon>Sar</taxon>
        <taxon>Stramenopiles</taxon>
        <taxon>Oomycota</taxon>
        <taxon>Peronosporomycetes</taxon>
        <taxon>Peronosporales</taxon>
        <taxon>Peronosporaceae</taxon>
        <taxon>Plasmopara</taxon>
    </lineage>
</organism>
<dbReference type="OMA" id="QVQHTAG"/>
<dbReference type="RefSeq" id="XP_024580246.1">
    <property type="nucleotide sequence ID" value="XM_024729917.1"/>
</dbReference>
<dbReference type="GO" id="GO:0005634">
    <property type="term" value="C:nucleus"/>
    <property type="evidence" value="ECO:0007669"/>
    <property type="project" value="TreeGrafter"/>
</dbReference>
<dbReference type="EMBL" id="CCYD01000810">
    <property type="protein sequence ID" value="CEG43877.1"/>
    <property type="molecule type" value="Genomic_DNA"/>
</dbReference>
<evidence type="ECO:0000259" key="1">
    <source>
        <dbReference type="PROSITE" id="PS50405"/>
    </source>
</evidence>
<dbReference type="Gene3D" id="1.20.1050.130">
    <property type="match status" value="1"/>
</dbReference>
<dbReference type="InterPro" id="IPR036282">
    <property type="entry name" value="Glutathione-S-Trfase_C_sf"/>
</dbReference>
<dbReference type="PROSITE" id="PS50405">
    <property type="entry name" value="GST_CTER"/>
    <property type="match status" value="1"/>
</dbReference>
<dbReference type="PANTHER" id="PTHR44490:SF1">
    <property type="entry name" value="EUKARYOTIC TRANSLATION ELONGATION FACTOR 1 EPSILON-1"/>
    <property type="match status" value="1"/>
</dbReference>
<dbReference type="OrthoDB" id="19141at2759"/>
<dbReference type="GO" id="GO:0005737">
    <property type="term" value="C:cytoplasm"/>
    <property type="evidence" value="ECO:0007669"/>
    <property type="project" value="TreeGrafter"/>
</dbReference>
<keyword evidence="2" id="KW-0808">Transferase</keyword>
<dbReference type="Proteomes" id="UP000054928">
    <property type="component" value="Unassembled WGS sequence"/>
</dbReference>
<evidence type="ECO:0000313" key="3">
    <source>
        <dbReference type="Proteomes" id="UP000054928"/>
    </source>
</evidence>
<dbReference type="PANTHER" id="PTHR44490">
    <property type="entry name" value="EUKARYOTIC TRANSLATION ELONGATION FACTOR 1 EPSILON-1"/>
    <property type="match status" value="1"/>
</dbReference>
<dbReference type="GO" id="GO:0016740">
    <property type="term" value="F:transferase activity"/>
    <property type="evidence" value="ECO:0007669"/>
    <property type="project" value="UniProtKB-KW"/>
</dbReference>
<feature type="domain" description="GST C-terminal" evidence="1">
    <location>
        <begin position="42"/>
        <end position="172"/>
    </location>
</feature>
<dbReference type="AlphaFoldDB" id="A0A0P1AR89"/>
<dbReference type="GeneID" id="36409219"/>
<accession>A0A0P1AR89</accession>